<keyword evidence="6" id="KW-1185">Reference proteome</keyword>
<dbReference type="InterPro" id="IPR036388">
    <property type="entry name" value="WH-like_DNA-bd_sf"/>
</dbReference>
<accession>A0A0M0LLQ7</accession>
<keyword evidence="3" id="KW-0804">Transcription</keyword>
<dbReference type="PANTHER" id="PTHR33204">
    <property type="entry name" value="TRANSCRIPTIONAL REGULATOR, MARR FAMILY"/>
    <property type="match status" value="1"/>
</dbReference>
<dbReference type="PROSITE" id="PS51118">
    <property type="entry name" value="HTH_HXLR"/>
    <property type="match status" value="1"/>
</dbReference>
<dbReference type="Gene3D" id="1.10.10.10">
    <property type="entry name" value="Winged helix-like DNA-binding domain superfamily/Winged helix DNA-binding domain"/>
    <property type="match status" value="1"/>
</dbReference>
<name>A0A0M0LLQ7_9BACL</name>
<evidence type="ECO:0000313" key="6">
    <source>
        <dbReference type="Proteomes" id="UP000036867"/>
    </source>
</evidence>
<organism evidence="5 6">
    <name type="scientific">Viridibacillus arvi</name>
    <dbReference type="NCBI Taxonomy" id="263475"/>
    <lineage>
        <taxon>Bacteria</taxon>
        <taxon>Bacillati</taxon>
        <taxon>Bacillota</taxon>
        <taxon>Bacilli</taxon>
        <taxon>Bacillales</taxon>
        <taxon>Caryophanaceae</taxon>
        <taxon>Viridibacillus</taxon>
    </lineage>
</organism>
<evidence type="ECO:0000256" key="3">
    <source>
        <dbReference type="ARBA" id="ARBA00023163"/>
    </source>
</evidence>
<sequence>MTQPNCTHKCSSYHQAIEFIGKRWMGMIIYSLLSGPKRYHEIHTLIPGISDRLLTERLNELVDAGLINKKLIDSSIKKVEYELTPNGLAFNDVILSIQKWIDLCDFEKQTNESK</sequence>
<dbReference type="EMBL" id="LILB01000001">
    <property type="protein sequence ID" value="KOO51648.1"/>
    <property type="molecule type" value="Genomic_DNA"/>
</dbReference>
<evidence type="ECO:0000259" key="4">
    <source>
        <dbReference type="PROSITE" id="PS51118"/>
    </source>
</evidence>
<reference evidence="6" key="1">
    <citation type="submission" date="2015-08" db="EMBL/GenBank/DDBJ databases">
        <title>Fjat-10028 dsm 16317.</title>
        <authorList>
            <person name="Liu B."/>
            <person name="Wang J."/>
            <person name="Zhu Y."/>
            <person name="Liu G."/>
            <person name="Chen Q."/>
            <person name="Chen Z."/>
            <person name="Lan J."/>
            <person name="Che J."/>
            <person name="Ge C."/>
            <person name="Shi H."/>
            <person name="Pan Z."/>
            <person name="Liu X."/>
        </authorList>
    </citation>
    <scope>NUCLEOTIDE SEQUENCE [LARGE SCALE GENOMIC DNA]</scope>
    <source>
        <strain evidence="6">DSM 16317</strain>
    </source>
</reference>
<keyword evidence="2" id="KW-0238">DNA-binding</keyword>
<dbReference type="RefSeq" id="WP_245639435.1">
    <property type="nucleotide sequence ID" value="NZ_JBCMHV010000010.1"/>
</dbReference>
<dbReference type="InterPro" id="IPR002577">
    <property type="entry name" value="HTH_HxlR"/>
</dbReference>
<evidence type="ECO:0000256" key="2">
    <source>
        <dbReference type="ARBA" id="ARBA00023125"/>
    </source>
</evidence>
<keyword evidence="1" id="KW-0805">Transcription regulation</keyword>
<dbReference type="InterPro" id="IPR036390">
    <property type="entry name" value="WH_DNA-bd_sf"/>
</dbReference>
<evidence type="ECO:0000256" key="1">
    <source>
        <dbReference type="ARBA" id="ARBA00023015"/>
    </source>
</evidence>
<dbReference type="Pfam" id="PF01638">
    <property type="entry name" value="HxlR"/>
    <property type="match status" value="1"/>
</dbReference>
<dbReference type="STRING" id="263475.AMD00_04090"/>
<dbReference type="AlphaFoldDB" id="A0A0M0LLQ7"/>
<evidence type="ECO:0000313" key="5">
    <source>
        <dbReference type="EMBL" id="KOO51648.1"/>
    </source>
</evidence>
<proteinExistence type="predicted"/>
<gene>
    <name evidence="5" type="ORF">AMD00_04090</name>
</gene>
<protein>
    <recommendedName>
        <fullName evidence="4">HTH hxlR-type domain-containing protein</fullName>
    </recommendedName>
</protein>
<dbReference type="GeneID" id="301135285"/>
<feature type="domain" description="HTH hxlR-type" evidence="4">
    <location>
        <begin position="10"/>
        <end position="109"/>
    </location>
</feature>
<comment type="caution">
    <text evidence="5">The sequence shown here is derived from an EMBL/GenBank/DDBJ whole genome shotgun (WGS) entry which is preliminary data.</text>
</comment>
<dbReference type="SUPFAM" id="SSF46785">
    <property type="entry name" value="Winged helix' DNA-binding domain"/>
    <property type="match status" value="1"/>
</dbReference>
<dbReference type="PATRIC" id="fig|263475.3.peg.1205"/>
<dbReference type="PANTHER" id="PTHR33204:SF37">
    <property type="entry name" value="HTH-TYPE TRANSCRIPTIONAL REGULATOR YODB"/>
    <property type="match status" value="1"/>
</dbReference>
<dbReference type="Proteomes" id="UP000036867">
    <property type="component" value="Unassembled WGS sequence"/>
</dbReference>
<dbReference type="GO" id="GO:0003677">
    <property type="term" value="F:DNA binding"/>
    <property type="evidence" value="ECO:0007669"/>
    <property type="project" value="UniProtKB-KW"/>
</dbReference>